<evidence type="ECO:0000256" key="1">
    <source>
        <dbReference type="ARBA" id="ARBA00004651"/>
    </source>
</evidence>
<feature type="transmembrane region" description="Helical" evidence="6">
    <location>
        <begin position="288"/>
        <end position="307"/>
    </location>
</feature>
<accession>U5L8Z7</accession>
<feature type="domain" description="Major facilitator superfamily (MFS) profile" evidence="7">
    <location>
        <begin position="7"/>
        <end position="401"/>
    </location>
</feature>
<gene>
    <name evidence="8" type="ORF">N288_06290</name>
</gene>
<dbReference type="AlphaFoldDB" id="U5L8Z7"/>
<dbReference type="EMBL" id="CP006643">
    <property type="protein sequence ID" value="AGX03191.1"/>
    <property type="molecule type" value="Genomic_DNA"/>
</dbReference>
<feature type="transmembrane region" description="Helical" evidence="6">
    <location>
        <begin position="104"/>
        <end position="123"/>
    </location>
</feature>
<dbReference type="PATRIC" id="fig|1367477.3.peg.1177"/>
<feature type="transmembrane region" description="Helical" evidence="6">
    <location>
        <begin position="7"/>
        <end position="29"/>
    </location>
</feature>
<feature type="transmembrane region" description="Helical" evidence="6">
    <location>
        <begin position="378"/>
        <end position="396"/>
    </location>
</feature>
<dbReference type="HOGENOM" id="CLU_047551_0_0_9"/>
<comment type="subcellular location">
    <subcellularLocation>
        <location evidence="1">Cell membrane</location>
        <topology evidence="1">Multi-pass membrane protein</topology>
    </subcellularLocation>
</comment>
<protein>
    <recommendedName>
        <fullName evidence="7">Major facilitator superfamily (MFS) profile domain-containing protein</fullName>
    </recommendedName>
</protein>
<dbReference type="PANTHER" id="PTHR23506:SF23">
    <property type="entry name" value="GH10249P"/>
    <property type="match status" value="1"/>
</dbReference>
<feature type="transmembrane region" description="Helical" evidence="6">
    <location>
        <begin position="74"/>
        <end position="92"/>
    </location>
</feature>
<feature type="transmembrane region" description="Helical" evidence="6">
    <location>
        <begin position="161"/>
        <end position="182"/>
    </location>
</feature>
<dbReference type="PANTHER" id="PTHR23506">
    <property type="entry name" value="GH10249P"/>
    <property type="match status" value="1"/>
</dbReference>
<dbReference type="OrthoDB" id="5338069at2"/>
<name>U5L8Z7_9BACI</name>
<evidence type="ECO:0000256" key="3">
    <source>
        <dbReference type="ARBA" id="ARBA00022692"/>
    </source>
</evidence>
<proteinExistence type="predicted"/>
<evidence type="ECO:0000256" key="4">
    <source>
        <dbReference type="ARBA" id="ARBA00022989"/>
    </source>
</evidence>
<feature type="transmembrane region" description="Helical" evidence="6">
    <location>
        <begin position="248"/>
        <end position="267"/>
    </location>
</feature>
<dbReference type="InterPro" id="IPR050930">
    <property type="entry name" value="MFS_Vesicular_Transporter"/>
</dbReference>
<dbReference type="GO" id="GO:0022857">
    <property type="term" value="F:transmembrane transporter activity"/>
    <property type="evidence" value="ECO:0007669"/>
    <property type="project" value="InterPro"/>
</dbReference>
<evidence type="ECO:0000313" key="9">
    <source>
        <dbReference type="Proteomes" id="UP000017805"/>
    </source>
</evidence>
<keyword evidence="5 6" id="KW-0472">Membrane</keyword>
<evidence type="ECO:0000256" key="5">
    <source>
        <dbReference type="ARBA" id="ARBA00023136"/>
    </source>
</evidence>
<dbReference type="GO" id="GO:0005886">
    <property type="term" value="C:plasma membrane"/>
    <property type="evidence" value="ECO:0007669"/>
    <property type="project" value="UniProtKB-SubCell"/>
</dbReference>
<evidence type="ECO:0000313" key="8">
    <source>
        <dbReference type="EMBL" id="AGX03191.1"/>
    </source>
</evidence>
<reference evidence="8 9" key="1">
    <citation type="submission" date="2013-07" db="EMBL/GenBank/DDBJ databases">
        <title>Complete genome sequence of Bacillus infantis NRRL B-14911 that has potential to induce cardiac disease by antigenic mimicry.</title>
        <authorList>
            <person name="Massilamany C."/>
            <person name="Smith T.P.L."/>
            <person name="Loy J.D."/>
            <person name="Barletta R."/>
            <person name="Reddy J."/>
        </authorList>
    </citation>
    <scope>NUCLEOTIDE SEQUENCE [LARGE SCALE GENOMIC DNA]</scope>
    <source>
        <strain evidence="8 9">NRRL B-14911</strain>
    </source>
</reference>
<dbReference type="Gene3D" id="1.20.1250.20">
    <property type="entry name" value="MFS general substrate transporter like domains"/>
    <property type="match status" value="1"/>
</dbReference>
<feature type="transmembrane region" description="Helical" evidence="6">
    <location>
        <begin position="213"/>
        <end position="236"/>
    </location>
</feature>
<dbReference type="PROSITE" id="PS50850">
    <property type="entry name" value="MFS"/>
    <property type="match status" value="1"/>
</dbReference>
<feature type="transmembrane region" description="Helical" evidence="6">
    <location>
        <begin position="345"/>
        <end position="366"/>
    </location>
</feature>
<keyword evidence="3 6" id="KW-0812">Transmembrane</keyword>
<dbReference type="Pfam" id="PF07690">
    <property type="entry name" value="MFS_1"/>
    <property type="match status" value="1"/>
</dbReference>
<keyword evidence="4 6" id="KW-1133">Transmembrane helix</keyword>
<keyword evidence="9" id="KW-1185">Reference proteome</keyword>
<dbReference type="SUPFAM" id="SSF103473">
    <property type="entry name" value="MFS general substrate transporter"/>
    <property type="match status" value="1"/>
</dbReference>
<dbReference type="KEGG" id="bif:N288_06290"/>
<organism evidence="8 9">
    <name type="scientific">Bacillus infantis NRRL B-14911</name>
    <dbReference type="NCBI Taxonomy" id="1367477"/>
    <lineage>
        <taxon>Bacteria</taxon>
        <taxon>Bacillati</taxon>
        <taxon>Bacillota</taxon>
        <taxon>Bacilli</taxon>
        <taxon>Bacillales</taxon>
        <taxon>Bacillaceae</taxon>
        <taxon>Bacillus</taxon>
    </lineage>
</organism>
<dbReference type="InterPro" id="IPR020846">
    <property type="entry name" value="MFS_dom"/>
</dbReference>
<feature type="transmembrane region" description="Helical" evidence="6">
    <location>
        <begin position="135"/>
        <end position="155"/>
    </location>
</feature>
<keyword evidence="2" id="KW-0813">Transport</keyword>
<dbReference type="STRING" id="1367477.N288_06290"/>
<sequence length="405" mass="44681">MQTDRQTIIGMALLTAICMAGDSMLYIVLPVHWKEAGLSSLIQVGVLLSVNRFVRLPLNPLIGFFFKKVTFRNAMYIAVIFSGITTLGYGVVKDFELWILLRSIWGFCWSIFKIGAYLLILQLAADSNRGQLMGLYNGLYRLGSLFGMLLGGLFADLFGMSAISMILGFSVFIILPFLHLFLPEALHTNTPKQTGPTIYENVKLLKEPELIRIFLTAFLVMMLLDGMLTASLSHLIEIQYSDQVNIHGLAIGAAALAGIMQAIRWGIAPFVVSKVGSALDRTDEKHKILLSFLGVAAILLAVIPLHLPIAVWLPFLLLHLLTSSSLITVMDTLMSQYCSKSSGKVFFMTSYTIVIDLGAAVGPISGYSLEKAIGMANVFWLASGIMLLIIFMWKFFKPTELSYAN</sequence>
<evidence type="ECO:0000256" key="6">
    <source>
        <dbReference type="SAM" id="Phobius"/>
    </source>
</evidence>
<dbReference type="RefSeq" id="WP_022543536.1">
    <property type="nucleotide sequence ID" value="NC_022524.1"/>
</dbReference>
<evidence type="ECO:0000259" key="7">
    <source>
        <dbReference type="PROSITE" id="PS50850"/>
    </source>
</evidence>
<dbReference type="InterPro" id="IPR011701">
    <property type="entry name" value="MFS"/>
</dbReference>
<evidence type="ECO:0000256" key="2">
    <source>
        <dbReference type="ARBA" id="ARBA00022448"/>
    </source>
</evidence>
<dbReference type="Proteomes" id="UP000017805">
    <property type="component" value="Chromosome"/>
</dbReference>
<dbReference type="InterPro" id="IPR036259">
    <property type="entry name" value="MFS_trans_sf"/>
</dbReference>